<dbReference type="GO" id="GO:0046872">
    <property type="term" value="F:metal ion binding"/>
    <property type="evidence" value="ECO:0007669"/>
    <property type="project" value="UniProtKB-KW"/>
</dbReference>
<sequence length="278" mass="30818">MIVAYNIKKVTGNLVIVAYNIKKVTGNLVIVAYNIKKVTGNLVIVAYNIKKVTGNLVIVAYNIKKVTDNLVIVPYNIKKVTGNLVIVAYHIKKVTGKPGDSSDPLFDPNVGNQCAEGEVNESLQNKKVVCLRDDCKIPKDEPQDVALGKKAGQSSQIYNLWAKYAVDGLNNTHQFTARGMSPYWWVDLGNIFNIMRIEIINRSGNGHGHRLHDLDISVGPCLDDLSVFAHYKGPGKSGEHLVFQRRRYTDGRFVKLSIINVPGALNVHMVNVFAYPIC</sequence>
<protein>
    <recommendedName>
        <fullName evidence="8">Fucolectin tachylectin-4 pentraxin-1 domain-containing protein</fullName>
    </recommendedName>
</protein>
<feature type="domain" description="Fucolectin tachylectin-4 pentraxin-1" evidence="8">
    <location>
        <begin position="142"/>
        <end position="278"/>
    </location>
</feature>
<proteinExistence type="inferred from homology"/>
<dbReference type="GO" id="GO:0001868">
    <property type="term" value="P:regulation of complement activation, lectin pathway"/>
    <property type="evidence" value="ECO:0007669"/>
    <property type="project" value="UniProtKB-ARBA"/>
</dbReference>
<dbReference type="PANTHER" id="PTHR45713">
    <property type="entry name" value="FTP DOMAIN-CONTAINING PROTEIN"/>
    <property type="match status" value="1"/>
</dbReference>
<comment type="subunit">
    <text evidence="3">Homotrimer.</text>
</comment>
<dbReference type="SMART" id="SM00607">
    <property type="entry name" value="FTP"/>
    <property type="match status" value="1"/>
</dbReference>
<keyword evidence="6" id="KW-0106">Calcium</keyword>
<evidence type="ECO:0000313" key="9">
    <source>
        <dbReference type="EMBL" id="CAG2249774.1"/>
    </source>
</evidence>
<gene>
    <name evidence="9" type="ORF">MEDL_61524</name>
</gene>
<keyword evidence="4" id="KW-0479">Metal-binding</keyword>
<comment type="caution">
    <text evidence="9">The sequence shown here is derived from an EMBL/GenBank/DDBJ whole genome shotgun (WGS) entry which is preliminary data.</text>
</comment>
<keyword evidence="10" id="KW-1185">Reference proteome</keyword>
<dbReference type="EMBL" id="CAJPWZ010002995">
    <property type="protein sequence ID" value="CAG2249774.1"/>
    <property type="molecule type" value="Genomic_DNA"/>
</dbReference>
<dbReference type="Proteomes" id="UP000683360">
    <property type="component" value="Unassembled WGS sequence"/>
</dbReference>
<dbReference type="InterPro" id="IPR006585">
    <property type="entry name" value="FTP1"/>
</dbReference>
<organism evidence="9 10">
    <name type="scientific">Mytilus edulis</name>
    <name type="common">Blue mussel</name>
    <dbReference type="NCBI Taxonomy" id="6550"/>
    <lineage>
        <taxon>Eukaryota</taxon>
        <taxon>Metazoa</taxon>
        <taxon>Spiralia</taxon>
        <taxon>Lophotrochozoa</taxon>
        <taxon>Mollusca</taxon>
        <taxon>Bivalvia</taxon>
        <taxon>Autobranchia</taxon>
        <taxon>Pteriomorphia</taxon>
        <taxon>Mytilida</taxon>
        <taxon>Mytiloidea</taxon>
        <taxon>Mytilidae</taxon>
        <taxon>Mytilinae</taxon>
        <taxon>Mytilus</taxon>
    </lineage>
</organism>
<evidence type="ECO:0000256" key="2">
    <source>
        <dbReference type="ARBA" id="ARBA00010147"/>
    </source>
</evidence>
<dbReference type="GO" id="GO:0010185">
    <property type="term" value="P:regulation of cellular defense response"/>
    <property type="evidence" value="ECO:0007669"/>
    <property type="project" value="UniProtKB-ARBA"/>
</dbReference>
<evidence type="ECO:0000256" key="5">
    <source>
        <dbReference type="ARBA" id="ARBA00022734"/>
    </source>
</evidence>
<accession>A0A8S3V6T1</accession>
<dbReference type="PANTHER" id="PTHR45713:SF6">
    <property type="entry name" value="F5_8 TYPE C DOMAIN-CONTAINING PROTEIN"/>
    <property type="match status" value="1"/>
</dbReference>
<evidence type="ECO:0000256" key="7">
    <source>
        <dbReference type="ARBA" id="ARBA00023157"/>
    </source>
</evidence>
<reference evidence="9" key="1">
    <citation type="submission" date="2021-03" db="EMBL/GenBank/DDBJ databases">
        <authorList>
            <person name="Bekaert M."/>
        </authorList>
    </citation>
    <scope>NUCLEOTIDE SEQUENCE</scope>
</reference>
<keyword evidence="5" id="KW-0430">Lectin</keyword>
<dbReference type="SUPFAM" id="SSF49785">
    <property type="entry name" value="Galactose-binding domain-like"/>
    <property type="match status" value="1"/>
</dbReference>
<evidence type="ECO:0000313" key="10">
    <source>
        <dbReference type="Proteomes" id="UP000683360"/>
    </source>
</evidence>
<evidence type="ECO:0000259" key="8">
    <source>
        <dbReference type="SMART" id="SM00607"/>
    </source>
</evidence>
<dbReference type="AlphaFoldDB" id="A0A8S3V6T1"/>
<comment type="function">
    <text evidence="1">Acts as a defensive agent. Recognizes blood group fucosylated oligosaccharides including A, B, H and Lewis B-type antigens. Does not recognize Lewis A antigen and has low affinity for monovalent haptens.</text>
</comment>
<name>A0A8S3V6T1_MYTED</name>
<evidence type="ECO:0000256" key="6">
    <source>
        <dbReference type="ARBA" id="ARBA00022837"/>
    </source>
</evidence>
<dbReference type="Gene3D" id="2.60.120.260">
    <property type="entry name" value="Galactose-binding domain-like"/>
    <property type="match status" value="1"/>
</dbReference>
<evidence type="ECO:0000256" key="3">
    <source>
        <dbReference type="ARBA" id="ARBA00011233"/>
    </source>
</evidence>
<dbReference type="GO" id="GO:0042806">
    <property type="term" value="F:fucose binding"/>
    <property type="evidence" value="ECO:0007669"/>
    <property type="project" value="UniProtKB-ARBA"/>
</dbReference>
<keyword evidence="7" id="KW-1015">Disulfide bond</keyword>
<evidence type="ECO:0000256" key="4">
    <source>
        <dbReference type="ARBA" id="ARBA00022723"/>
    </source>
</evidence>
<evidence type="ECO:0000256" key="1">
    <source>
        <dbReference type="ARBA" id="ARBA00002219"/>
    </source>
</evidence>
<dbReference type="OrthoDB" id="547680at2759"/>
<dbReference type="InterPro" id="IPR008979">
    <property type="entry name" value="Galactose-bd-like_sf"/>
</dbReference>
<comment type="similarity">
    <text evidence="2">Belongs to the fucolectin family.</text>
</comment>
<dbReference type="InterPro" id="IPR051941">
    <property type="entry name" value="BG_Antigen-Binding_Lectin"/>
</dbReference>